<name>A0A7K4DQS5_9EURY</name>
<feature type="transmembrane region" description="Helical" evidence="5">
    <location>
        <begin position="40"/>
        <end position="60"/>
    </location>
</feature>
<reference evidence="6 7" key="1">
    <citation type="submission" date="2020-04" db="EMBL/GenBank/DDBJ databases">
        <title>Draft genome of Methanobacterium subterraneum isolated from animal feces.</title>
        <authorList>
            <person name="Ouboter H.T."/>
            <person name="Berger S."/>
            <person name="Gungor E."/>
            <person name="Jetten M.S.M."/>
            <person name="Welte C.U."/>
        </authorList>
    </citation>
    <scope>NUCLEOTIDE SEQUENCE [LARGE SCALE GENOMIC DNA]</scope>
    <source>
        <strain evidence="6">HO_2020</strain>
    </source>
</reference>
<dbReference type="NCBIfam" id="NF008977">
    <property type="entry name" value="PRK12324.1-2"/>
    <property type="match status" value="1"/>
</dbReference>
<evidence type="ECO:0000256" key="3">
    <source>
        <dbReference type="ARBA" id="ARBA00022989"/>
    </source>
</evidence>
<evidence type="ECO:0000313" key="6">
    <source>
        <dbReference type="EMBL" id="NMO10244.1"/>
    </source>
</evidence>
<keyword evidence="6" id="KW-0328">Glycosyltransferase</keyword>
<evidence type="ECO:0000256" key="4">
    <source>
        <dbReference type="ARBA" id="ARBA00023136"/>
    </source>
</evidence>
<keyword evidence="6" id="KW-0808">Transferase</keyword>
<feature type="transmembrane region" description="Helical" evidence="5">
    <location>
        <begin position="265"/>
        <end position="282"/>
    </location>
</feature>
<comment type="subcellular location">
    <subcellularLocation>
        <location evidence="1">Cell membrane</location>
        <topology evidence="1">Multi-pass membrane protein</topology>
    </subcellularLocation>
</comment>
<evidence type="ECO:0000256" key="2">
    <source>
        <dbReference type="ARBA" id="ARBA00022692"/>
    </source>
</evidence>
<keyword evidence="3 5" id="KW-1133">Transmembrane helix</keyword>
<comment type="caution">
    <text evidence="6">The sequence shown here is derived from an EMBL/GenBank/DDBJ whole genome shotgun (WGS) entry which is preliminary data.</text>
</comment>
<evidence type="ECO:0000313" key="7">
    <source>
        <dbReference type="Proteomes" id="UP000591058"/>
    </source>
</evidence>
<accession>A0A7K4DQS5</accession>
<protein>
    <submittedName>
        <fullName evidence="6">Decaprenyl-phosphate phosphoribosyltransferase</fullName>
        <ecNumber evidence="6">2.4.2.45</ecNumber>
    </submittedName>
</protein>
<dbReference type="CDD" id="cd13963">
    <property type="entry name" value="PT_UbiA_2"/>
    <property type="match status" value="1"/>
</dbReference>
<dbReference type="InterPro" id="IPR044878">
    <property type="entry name" value="UbiA_sf"/>
</dbReference>
<dbReference type="GO" id="GO:0016757">
    <property type="term" value="F:glycosyltransferase activity"/>
    <property type="evidence" value="ECO:0007669"/>
    <property type="project" value="UniProtKB-KW"/>
</dbReference>
<proteinExistence type="predicted"/>
<dbReference type="EMBL" id="JABBYL010000037">
    <property type="protein sequence ID" value="NMO10244.1"/>
    <property type="molecule type" value="Genomic_DNA"/>
</dbReference>
<dbReference type="InterPro" id="IPR000537">
    <property type="entry name" value="UbiA_prenyltransferase"/>
</dbReference>
<dbReference type="PANTHER" id="PTHR11048:SF5">
    <property type="entry name" value="DECAPRENYL-PHOSPHATE PHOSPHORIBOSYLTRANSFERASE"/>
    <property type="match status" value="1"/>
</dbReference>
<dbReference type="AlphaFoldDB" id="A0A7K4DQS5"/>
<feature type="transmembrane region" description="Helical" evidence="5">
    <location>
        <begin position="156"/>
        <end position="173"/>
    </location>
</feature>
<dbReference type="InterPro" id="IPR039653">
    <property type="entry name" value="Prenyltransferase"/>
</dbReference>
<feature type="transmembrane region" description="Helical" evidence="5">
    <location>
        <begin position="107"/>
        <end position="125"/>
    </location>
</feature>
<evidence type="ECO:0000256" key="5">
    <source>
        <dbReference type="SAM" id="Phobius"/>
    </source>
</evidence>
<evidence type="ECO:0000256" key="1">
    <source>
        <dbReference type="ARBA" id="ARBA00004651"/>
    </source>
</evidence>
<dbReference type="RefSeq" id="WP_169032920.1">
    <property type="nucleotide sequence ID" value="NZ_JABBYL010000037.1"/>
</dbReference>
<dbReference type="Gene3D" id="1.10.357.140">
    <property type="entry name" value="UbiA prenyltransferase"/>
    <property type="match status" value="1"/>
</dbReference>
<dbReference type="GO" id="GO:0016765">
    <property type="term" value="F:transferase activity, transferring alkyl or aryl (other than methyl) groups"/>
    <property type="evidence" value="ECO:0007669"/>
    <property type="project" value="InterPro"/>
</dbReference>
<dbReference type="GO" id="GO:0009247">
    <property type="term" value="P:glycolipid biosynthetic process"/>
    <property type="evidence" value="ECO:0007669"/>
    <property type="project" value="TreeGrafter"/>
</dbReference>
<dbReference type="EC" id="2.4.2.45" evidence="6"/>
<dbReference type="Proteomes" id="UP000591058">
    <property type="component" value="Unassembled WGS sequence"/>
</dbReference>
<dbReference type="Pfam" id="PF01040">
    <property type="entry name" value="UbiA"/>
    <property type="match status" value="1"/>
</dbReference>
<keyword evidence="4 5" id="KW-0472">Membrane</keyword>
<organism evidence="6 7">
    <name type="scientific">Methanobacterium subterraneum</name>
    <dbReference type="NCBI Taxonomy" id="59277"/>
    <lineage>
        <taxon>Archaea</taxon>
        <taxon>Methanobacteriati</taxon>
        <taxon>Methanobacteriota</taxon>
        <taxon>Methanomada group</taxon>
        <taxon>Methanobacteria</taxon>
        <taxon>Methanobacteriales</taxon>
        <taxon>Methanobacteriaceae</taxon>
        <taxon>Methanobacterium</taxon>
    </lineage>
</organism>
<dbReference type="PANTHER" id="PTHR11048">
    <property type="entry name" value="PRENYLTRANSFERASES"/>
    <property type="match status" value="1"/>
</dbReference>
<gene>
    <name evidence="6" type="ORF">HG719_10545</name>
</gene>
<sequence>MISNVIKSMRPKQWYKNLVLFIGVLFSSNMLNLTFLVDSGLAFLVFCLLSGSIYLINDILDIEKDKNHPKKRKRPVPSGTLKVSHAIFFIVLFLTISFTVAYWVNQYFFLITLFFIILLLSYSLWLKNIIIADILIISSGFVIRAVAGALAISVFVSPWLIICAFLLALFLALGKRRHELIILGDAAKNHRIILEGYSTQMLDQMITITTSSLIMSYSLYTFFVGNIYMMITIPFAFYGLFKYLFLVHSKNLGGEPELIFKDKGMILSMILWVMIVFIVIYVDKIRGIF</sequence>
<feature type="transmembrane region" description="Helical" evidence="5">
    <location>
        <begin position="219"/>
        <end position="245"/>
    </location>
</feature>
<feature type="transmembrane region" description="Helical" evidence="5">
    <location>
        <begin position="130"/>
        <end position="150"/>
    </location>
</feature>
<dbReference type="GO" id="GO:0005886">
    <property type="term" value="C:plasma membrane"/>
    <property type="evidence" value="ECO:0007669"/>
    <property type="project" value="UniProtKB-SubCell"/>
</dbReference>
<keyword evidence="2 5" id="KW-0812">Transmembrane</keyword>
<feature type="transmembrane region" description="Helical" evidence="5">
    <location>
        <begin position="81"/>
        <end position="101"/>
    </location>
</feature>